<keyword evidence="4 10" id="KW-1003">Cell membrane</keyword>
<keyword evidence="5 10" id="KW-0592">Phosphate transport</keyword>
<keyword evidence="3 9" id="KW-0813">Transport</keyword>
<organism evidence="12 13">
    <name type="scientific">Candidatus Nitrohelix vancouverensis</name>
    <dbReference type="NCBI Taxonomy" id="2705534"/>
    <lineage>
        <taxon>Bacteria</taxon>
        <taxon>Pseudomonadati</taxon>
        <taxon>Nitrospinota/Tectimicrobiota group</taxon>
        <taxon>Nitrospinota</taxon>
        <taxon>Nitrospinia</taxon>
        <taxon>Nitrospinales</taxon>
        <taxon>Nitrospinaceae</taxon>
        <taxon>Candidatus Nitrohelix</taxon>
    </lineage>
</organism>
<feature type="transmembrane region" description="Helical" evidence="9">
    <location>
        <begin position="110"/>
        <end position="131"/>
    </location>
</feature>
<comment type="subcellular location">
    <subcellularLocation>
        <location evidence="1 9">Cell membrane</location>
        <topology evidence="1 9">Multi-pass membrane protein</topology>
    </subcellularLocation>
</comment>
<protein>
    <recommendedName>
        <fullName evidence="10">Phosphate transport system permease protein</fullName>
    </recommendedName>
</protein>
<dbReference type="Gene3D" id="1.10.3720.10">
    <property type="entry name" value="MetI-like"/>
    <property type="match status" value="1"/>
</dbReference>
<feature type="transmembrane region" description="Helical" evidence="9">
    <location>
        <begin position="12"/>
        <end position="36"/>
    </location>
</feature>
<sequence length="290" mass="31263">MNVLEKRPTDPLFWFSALSAGLTLLIGLGFYVYLFWASWPLWRDHSLSFFTSTDWFPGESYGALAMIYGSVMVSTLALVTALPFALAGAVTASEFLSPRLRLVFKAAMELMAGVPGIVYGLLGAALLALWVKDWFGLIDGNTLFTAGILLGVMILPTIMTLAEDAIHSVPREFRETAASLGLPPLQAFFRVVFPQALPGIVGAVLLGLGRALGETIAVMLVIGGLDMIPSPWFDWFAPGQSIPSKLGREAAEAIGSGMHWNALLGLGCALFSGSMLLTGFGSYLLRRRQR</sequence>
<dbReference type="PROSITE" id="PS50928">
    <property type="entry name" value="ABC_TM1"/>
    <property type="match status" value="1"/>
</dbReference>
<evidence type="ECO:0000256" key="3">
    <source>
        <dbReference type="ARBA" id="ARBA00022448"/>
    </source>
</evidence>
<evidence type="ECO:0000259" key="11">
    <source>
        <dbReference type="PROSITE" id="PS50928"/>
    </source>
</evidence>
<dbReference type="EMBL" id="CP048620">
    <property type="protein sequence ID" value="QPJ65236.1"/>
    <property type="molecule type" value="Genomic_DNA"/>
</dbReference>
<dbReference type="GO" id="GO:0006817">
    <property type="term" value="P:phosphate ion transport"/>
    <property type="evidence" value="ECO:0007669"/>
    <property type="project" value="UniProtKB-KW"/>
</dbReference>
<feature type="transmembrane region" description="Helical" evidence="9">
    <location>
        <begin position="143"/>
        <end position="162"/>
    </location>
</feature>
<feature type="transmembrane region" description="Helical" evidence="9">
    <location>
        <begin position="262"/>
        <end position="285"/>
    </location>
</feature>
<dbReference type="NCBIfam" id="TIGR02138">
    <property type="entry name" value="phosphate_pstC"/>
    <property type="match status" value="1"/>
</dbReference>
<dbReference type="InterPro" id="IPR051124">
    <property type="entry name" value="Phosphate_Transport_Permease"/>
</dbReference>
<evidence type="ECO:0000256" key="10">
    <source>
        <dbReference type="RuleBase" id="RU363054"/>
    </source>
</evidence>
<reference evidence="13" key="1">
    <citation type="submission" date="2020-02" db="EMBL/GenBank/DDBJ databases">
        <title>Genomic and physiological characterization of two novel Nitrospinaceae genera.</title>
        <authorList>
            <person name="Mueller A.J."/>
            <person name="Jung M.-Y."/>
            <person name="Strachan C.R."/>
            <person name="Herbold C.W."/>
            <person name="Kirkegaard R.H."/>
            <person name="Daims H."/>
        </authorList>
    </citation>
    <scope>NUCLEOTIDE SEQUENCE [LARGE SCALE GENOMIC DNA]</scope>
</reference>
<evidence type="ECO:0000256" key="8">
    <source>
        <dbReference type="ARBA" id="ARBA00023136"/>
    </source>
</evidence>
<dbReference type="InterPro" id="IPR011864">
    <property type="entry name" value="Phosphate_PstC"/>
</dbReference>
<keyword evidence="7 9" id="KW-1133">Transmembrane helix</keyword>
<feature type="transmembrane region" description="Helical" evidence="9">
    <location>
        <begin position="65"/>
        <end position="90"/>
    </location>
</feature>
<dbReference type="CDD" id="cd06261">
    <property type="entry name" value="TM_PBP2"/>
    <property type="match status" value="1"/>
</dbReference>
<dbReference type="SUPFAM" id="SSF161098">
    <property type="entry name" value="MetI-like"/>
    <property type="match status" value="1"/>
</dbReference>
<dbReference type="InterPro" id="IPR035906">
    <property type="entry name" value="MetI-like_sf"/>
</dbReference>
<evidence type="ECO:0000256" key="4">
    <source>
        <dbReference type="ARBA" id="ARBA00022475"/>
    </source>
</evidence>
<proteinExistence type="inferred from homology"/>
<dbReference type="Proteomes" id="UP000594464">
    <property type="component" value="Chromosome"/>
</dbReference>
<feature type="domain" description="ABC transmembrane type-1" evidence="11">
    <location>
        <begin position="67"/>
        <end position="281"/>
    </location>
</feature>
<evidence type="ECO:0000256" key="5">
    <source>
        <dbReference type="ARBA" id="ARBA00022592"/>
    </source>
</evidence>
<dbReference type="PANTHER" id="PTHR30425:SF1">
    <property type="entry name" value="PHOSPHATE TRANSPORT SYSTEM PERMEASE PROTEIN PSTC"/>
    <property type="match status" value="1"/>
</dbReference>
<evidence type="ECO:0000256" key="7">
    <source>
        <dbReference type="ARBA" id="ARBA00022989"/>
    </source>
</evidence>
<evidence type="ECO:0000313" key="12">
    <source>
        <dbReference type="EMBL" id="QPJ65236.1"/>
    </source>
</evidence>
<dbReference type="AlphaFoldDB" id="A0A7T0G3G8"/>
<keyword evidence="8 9" id="KW-0472">Membrane</keyword>
<feature type="transmembrane region" description="Helical" evidence="9">
    <location>
        <begin position="200"/>
        <end position="225"/>
    </location>
</feature>
<comment type="function">
    <text evidence="10">Part of the binding-protein-dependent transport system for phosphate; probably responsible for the translocation of the substrate across the membrane.</text>
</comment>
<evidence type="ECO:0000256" key="9">
    <source>
        <dbReference type="RuleBase" id="RU363032"/>
    </source>
</evidence>
<evidence type="ECO:0000256" key="1">
    <source>
        <dbReference type="ARBA" id="ARBA00004651"/>
    </source>
</evidence>
<evidence type="ECO:0000256" key="2">
    <source>
        <dbReference type="ARBA" id="ARBA00007069"/>
    </source>
</evidence>
<dbReference type="InterPro" id="IPR000515">
    <property type="entry name" value="MetI-like"/>
</dbReference>
<dbReference type="GO" id="GO:0005886">
    <property type="term" value="C:plasma membrane"/>
    <property type="evidence" value="ECO:0007669"/>
    <property type="project" value="UniProtKB-SubCell"/>
</dbReference>
<keyword evidence="6 9" id="KW-0812">Transmembrane</keyword>
<dbReference type="PANTHER" id="PTHR30425">
    <property type="entry name" value="PHOSPHATE TRANSPORT SYSTEM PERMEASE PROTEIN PST"/>
    <property type="match status" value="1"/>
</dbReference>
<accession>A0A7T0G3G8</accession>
<name>A0A7T0G3G8_9BACT</name>
<evidence type="ECO:0000313" key="13">
    <source>
        <dbReference type="Proteomes" id="UP000594464"/>
    </source>
</evidence>
<comment type="similarity">
    <text evidence="2 10">Belongs to the binding-protein-dependent transport system permease family. CysTW subfamily.</text>
</comment>
<dbReference type="GO" id="GO:0005315">
    <property type="term" value="F:phosphate transmembrane transporter activity"/>
    <property type="evidence" value="ECO:0007669"/>
    <property type="project" value="InterPro"/>
</dbReference>
<dbReference type="Pfam" id="PF00528">
    <property type="entry name" value="BPD_transp_1"/>
    <property type="match status" value="1"/>
</dbReference>
<evidence type="ECO:0000256" key="6">
    <source>
        <dbReference type="ARBA" id="ARBA00022692"/>
    </source>
</evidence>
<dbReference type="KEGG" id="nva:G3M78_07475"/>
<gene>
    <name evidence="12" type="primary">pstC</name>
    <name evidence="12" type="ORF">G3M78_07475</name>
</gene>